<evidence type="ECO:0000256" key="1">
    <source>
        <dbReference type="SAM" id="Coils"/>
    </source>
</evidence>
<keyword evidence="3" id="KW-1185">Reference proteome</keyword>
<protein>
    <submittedName>
        <fullName evidence="2">Uncharacterized protein</fullName>
    </submittedName>
</protein>
<feature type="coiled-coil region" evidence="1">
    <location>
        <begin position="12"/>
        <end position="60"/>
    </location>
</feature>
<dbReference type="AlphaFoldDB" id="A0PZB3"/>
<gene>
    <name evidence="2" type="ordered locus">NT01CX_1634</name>
</gene>
<dbReference type="HOGENOM" id="CLU_1728149_0_0_9"/>
<keyword evidence="1" id="KW-0175">Coiled coil</keyword>
<evidence type="ECO:0000313" key="2">
    <source>
        <dbReference type="EMBL" id="ABK62200.1"/>
    </source>
</evidence>
<dbReference type="STRING" id="386415.NT01CX_1634"/>
<organism evidence="2 3">
    <name type="scientific">Clostridium novyi (strain NT)</name>
    <dbReference type="NCBI Taxonomy" id="386415"/>
    <lineage>
        <taxon>Bacteria</taxon>
        <taxon>Bacillati</taxon>
        <taxon>Bacillota</taxon>
        <taxon>Clostridia</taxon>
        <taxon>Eubacteriales</taxon>
        <taxon>Clostridiaceae</taxon>
        <taxon>Clostridium</taxon>
    </lineage>
</organism>
<evidence type="ECO:0000313" key="3">
    <source>
        <dbReference type="Proteomes" id="UP000008220"/>
    </source>
</evidence>
<name>A0PZB3_CLONN</name>
<dbReference type="Proteomes" id="UP000008220">
    <property type="component" value="Chromosome"/>
</dbReference>
<dbReference type="KEGG" id="cno:NT01CX_1634"/>
<dbReference type="EMBL" id="CP000382">
    <property type="protein sequence ID" value="ABK62200.1"/>
    <property type="molecule type" value="Genomic_DNA"/>
</dbReference>
<proteinExistence type="predicted"/>
<reference evidence="2 3" key="1">
    <citation type="journal article" date="2006" name="Nat. Biotechnol.">
        <title>The genome and transcriptomes of the anti-tumor agent Clostridium novyi-NT.</title>
        <authorList>
            <person name="Bettegowda C."/>
            <person name="Huang X."/>
            <person name="Lin J."/>
            <person name="Cheong I."/>
            <person name="Kohli M."/>
            <person name="Szabo S.A."/>
            <person name="Zhang X."/>
            <person name="Diaz L.A. Jr."/>
            <person name="Velculescu V.E."/>
            <person name="Parmigiani G."/>
            <person name="Kinzler K.W."/>
            <person name="Vogelstein B."/>
            <person name="Zhou S."/>
        </authorList>
    </citation>
    <scope>NUCLEOTIDE SEQUENCE [LARGE SCALE GENOMIC DNA]</scope>
    <source>
        <strain evidence="2 3">NT</strain>
    </source>
</reference>
<sequence>MGVLETLKNRSKEDILEDLKKCEDKLMELFKNINEETNKIESLNEELDRIEENSEEIINNNVDRINHLNDDEKFTRHGSGNRKIQCTGQSFAEAHGRYTVSEDKVLKNKAVARSIAVGKHNVWSMTSSWLKCKCAKKCDDRAYWCICKPIRDCH</sequence>
<accession>A0PZB3</accession>